<proteinExistence type="predicted"/>
<dbReference type="EMBL" id="ASJR01000008">
    <property type="protein sequence ID" value="ERP31913.1"/>
    <property type="molecule type" value="Genomic_DNA"/>
</dbReference>
<keyword evidence="2" id="KW-1185">Reference proteome</keyword>
<dbReference type="Proteomes" id="UP000017148">
    <property type="component" value="Unassembled WGS sequence"/>
</dbReference>
<evidence type="ECO:0008006" key="3">
    <source>
        <dbReference type="Google" id="ProtNLM"/>
    </source>
</evidence>
<dbReference type="RefSeq" id="WP_022636614.1">
    <property type="nucleotide sequence ID" value="NZ_ASJR01000008.1"/>
</dbReference>
<name>U7D7K5_9BACT</name>
<dbReference type="InterPro" id="IPR015867">
    <property type="entry name" value="N-reg_PII/ATP_PRibTrfase_C"/>
</dbReference>
<reference evidence="1 2" key="1">
    <citation type="journal article" date="2013" name="Environ. Microbiol.">
        <title>Genome analysis of Chitinivibrio alkaliphilus gen. nov., sp. nov., a novel extremely haloalkaliphilic anaerobic chitinolytic bacterium from the candidate phylum Termite Group 3.</title>
        <authorList>
            <person name="Sorokin D.Y."/>
            <person name="Gumerov V.M."/>
            <person name="Rakitin A.L."/>
            <person name="Beletsky A.V."/>
            <person name="Damste J.S."/>
            <person name="Muyzer G."/>
            <person name="Mardanov A.V."/>
            <person name="Ravin N.V."/>
        </authorList>
    </citation>
    <scope>NUCLEOTIDE SEQUENCE [LARGE SCALE GENOMIC DNA]</scope>
    <source>
        <strain evidence="1 2">ACht1</strain>
    </source>
</reference>
<protein>
    <recommendedName>
        <fullName evidence="3">NGG1p interacting factor NIF3</fullName>
    </recommendedName>
</protein>
<dbReference type="SUPFAM" id="SSF102705">
    <property type="entry name" value="NIF3 (NGG1p interacting factor 3)-like"/>
    <property type="match status" value="1"/>
</dbReference>
<organism evidence="1 2">
    <name type="scientific">Chitinivibrio alkaliphilus ACht1</name>
    <dbReference type="NCBI Taxonomy" id="1313304"/>
    <lineage>
        <taxon>Bacteria</taxon>
        <taxon>Pseudomonadati</taxon>
        <taxon>Fibrobacterota</taxon>
        <taxon>Chitinivibrionia</taxon>
        <taxon>Chitinivibrionales</taxon>
        <taxon>Chitinivibrionaceae</taxon>
        <taxon>Chitinivibrio</taxon>
    </lineage>
</organism>
<sequence length="109" mass="12479">MYKLYVYVPTEYKERVKEALFSAGAGVLGNYDCCSWEVRGCGQFRPGSGSAPFLGETDRLEVVEEYRVETLVAQEHVATVMEALFESHPYEEPAYEFVRILQKDDLIQE</sequence>
<dbReference type="PANTHER" id="PTHR41774:SF1">
    <property type="entry name" value="NGG1P INTERACTING FACTOR NIF3"/>
    <property type="match status" value="1"/>
</dbReference>
<dbReference type="AlphaFoldDB" id="U7D7K5"/>
<comment type="caution">
    <text evidence="1">The sequence shown here is derived from an EMBL/GenBank/DDBJ whole genome shotgun (WGS) entry which is preliminary data.</text>
</comment>
<dbReference type="PANTHER" id="PTHR41774">
    <property type="match status" value="1"/>
</dbReference>
<dbReference type="FunFam" id="3.30.70.120:FF:000006">
    <property type="entry name" value="GTP cyclohydrolase 1 type 2 homolog"/>
    <property type="match status" value="1"/>
</dbReference>
<accession>U7D7K5</accession>
<dbReference type="eggNOG" id="COG3323">
    <property type="taxonomic scope" value="Bacteria"/>
</dbReference>
<gene>
    <name evidence="1" type="ORF">CALK_1129</name>
</gene>
<evidence type="ECO:0000313" key="1">
    <source>
        <dbReference type="EMBL" id="ERP31913.1"/>
    </source>
</evidence>
<dbReference type="Gene3D" id="3.30.70.120">
    <property type="match status" value="1"/>
</dbReference>
<dbReference type="OrthoDB" id="9795763at2"/>
<evidence type="ECO:0000313" key="2">
    <source>
        <dbReference type="Proteomes" id="UP000017148"/>
    </source>
</evidence>
<dbReference type="STRING" id="1313304.CALK_1129"/>
<dbReference type="InterPro" id="IPR036069">
    <property type="entry name" value="DUF34/NIF3_sf"/>
</dbReference>